<keyword evidence="3" id="KW-0547">Nucleotide-binding</keyword>
<dbReference type="Proteomes" id="UP000295418">
    <property type="component" value="Unassembled WGS sequence"/>
</dbReference>
<keyword evidence="3" id="KW-0067">ATP-binding</keyword>
<accession>A0A4R4E9Z0</accession>
<feature type="compositionally biased region" description="Basic and acidic residues" evidence="1">
    <location>
        <begin position="497"/>
        <end position="511"/>
    </location>
</feature>
<dbReference type="Pfam" id="PF25888">
    <property type="entry name" value="WHD_DnaB"/>
    <property type="match status" value="1"/>
</dbReference>
<organism evidence="3 4">
    <name type="scientific">Paenibacillus albiflavus</name>
    <dbReference type="NCBI Taxonomy" id="2545760"/>
    <lineage>
        <taxon>Bacteria</taxon>
        <taxon>Bacillati</taxon>
        <taxon>Bacillota</taxon>
        <taxon>Bacilli</taxon>
        <taxon>Bacillales</taxon>
        <taxon>Paenibacillaceae</taxon>
        <taxon>Paenibacillus</taxon>
    </lineage>
</organism>
<dbReference type="InterPro" id="IPR058660">
    <property type="entry name" value="WHD_DnaB"/>
</dbReference>
<keyword evidence="4" id="KW-1185">Reference proteome</keyword>
<feature type="region of interest" description="Disordered" evidence="1">
    <location>
        <begin position="444"/>
        <end position="511"/>
    </location>
</feature>
<comment type="caution">
    <text evidence="3">The sequence shown here is derived from an EMBL/GenBank/DDBJ whole genome shotgun (WGS) entry which is preliminary data.</text>
</comment>
<reference evidence="3 4" key="1">
    <citation type="submission" date="2019-03" db="EMBL/GenBank/DDBJ databases">
        <authorList>
            <person name="Kim M.K.M."/>
        </authorList>
    </citation>
    <scope>NUCLEOTIDE SEQUENCE [LARGE SCALE GENOMIC DNA]</scope>
    <source>
        <strain evidence="3 4">18JY21-1</strain>
    </source>
</reference>
<gene>
    <name evidence="3" type="ORF">E0485_15780</name>
</gene>
<dbReference type="EMBL" id="SKFG01000016">
    <property type="protein sequence ID" value="TCZ75833.1"/>
    <property type="molecule type" value="Genomic_DNA"/>
</dbReference>
<proteinExistence type="predicted"/>
<keyword evidence="3" id="KW-0378">Hydrolase</keyword>
<evidence type="ECO:0000313" key="4">
    <source>
        <dbReference type="Proteomes" id="UP000295418"/>
    </source>
</evidence>
<dbReference type="GO" id="GO:0004386">
    <property type="term" value="F:helicase activity"/>
    <property type="evidence" value="ECO:0007669"/>
    <property type="project" value="UniProtKB-KW"/>
</dbReference>
<dbReference type="OrthoDB" id="2082007at2"/>
<evidence type="ECO:0000313" key="3">
    <source>
        <dbReference type="EMBL" id="TCZ75833.1"/>
    </source>
</evidence>
<keyword evidence="3" id="KW-0347">Helicase</keyword>
<evidence type="ECO:0000256" key="1">
    <source>
        <dbReference type="SAM" id="MobiDB-lite"/>
    </source>
</evidence>
<protein>
    <submittedName>
        <fullName evidence="3">Helicase DnaB</fullName>
    </submittedName>
</protein>
<feature type="domain" description="Replicative helicase loading/DNA remodeling protein DnaB N-terminal winged helix" evidence="2">
    <location>
        <begin position="19"/>
        <end position="188"/>
    </location>
</feature>
<dbReference type="RefSeq" id="WP_132419022.1">
    <property type="nucleotide sequence ID" value="NZ_SKFG01000016.1"/>
</dbReference>
<dbReference type="AlphaFoldDB" id="A0A4R4E9Z0"/>
<name>A0A4R4E9Z0_9BACL</name>
<evidence type="ECO:0000259" key="2">
    <source>
        <dbReference type="Pfam" id="PF25888"/>
    </source>
</evidence>
<sequence length="511" mass="59671">MKISNMLQFTEKHRYCVFRDFAISPLQQKMLTSVYQPMIGGLAVSFYLTLYGMLPPDKAGYSSLEQQRKLFLHLDLEQGERGRAALLELASKLEAVGLLQTMRRQDPFEEDYMYEYLLYMPLSPNEFFQTDHLIWLLHDRVGKHMLNTIREELWSPEPKWYQDRKCEDITSAFFDLFRISPYTADTEMEQMMQEAAVSQATISRDSHAEDTSKYTLDQILLGIPHFMENRKYIEALDQKPEQLFLLNFVAAKYDLDLADLRYVLDSSKLFDEKGVLHKQRLEEEAKLIYLQREKRSDRRAILAGRKDELIAQDVDISDEKLTLMHQVQEQYMLDIPPLLQSQYNDPHRYNLHLRNLPYTKVLELHFPGGVTPDVREAFLELNSLYKLPDEVINVLMHFISVEGKLWERFPIKNLATDMIGKQKVNSFESAVEYIRNRIRTRQQAEASAREASARAKNRSRTTGVRTGGAAKNQQKPQIPIVKPSGGMSNKPTEQELEEMRKLARKLDEKFK</sequence>